<keyword evidence="5" id="KW-0472">Membrane</keyword>
<feature type="domain" description="Bacterial alpha-L-rhamnosidase N-terminal" evidence="7">
    <location>
        <begin position="510"/>
        <end position="682"/>
    </location>
</feature>
<evidence type="ECO:0000256" key="5">
    <source>
        <dbReference type="SAM" id="Phobius"/>
    </source>
</evidence>
<dbReference type="InterPro" id="IPR013783">
    <property type="entry name" value="Ig-like_fold"/>
</dbReference>
<evidence type="ECO:0000256" key="2">
    <source>
        <dbReference type="ARBA" id="ARBA00012652"/>
    </source>
</evidence>
<dbReference type="InterPro" id="IPR035398">
    <property type="entry name" value="Bac_rhamnosid_C"/>
</dbReference>
<evidence type="ECO:0000259" key="10">
    <source>
        <dbReference type="Pfam" id="PF20684"/>
    </source>
</evidence>
<dbReference type="OrthoDB" id="10036721at2759"/>
<dbReference type="EMBL" id="WUBL01000040">
    <property type="protein sequence ID" value="KAF2969155.1"/>
    <property type="molecule type" value="Genomic_DNA"/>
</dbReference>
<dbReference type="InterPro" id="IPR016007">
    <property type="entry name" value="Alpha_rhamnosid"/>
</dbReference>
<dbReference type="Gene3D" id="2.60.420.10">
    <property type="entry name" value="Maltose phosphorylase, domain 3"/>
    <property type="match status" value="1"/>
</dbReference>
<dbReference type="PANTHER" id="PTHR33307:SF6">
    <property type="entry name" value="ALPHA-RHAMNOSIDASE (EUROFUNG)-RELATED"/>
    <property type="match status" value="1"/>
</dbReference>
<accession>A0A7C8MVL9</accession>
<dbReference type="InParanoid" id="A0A7C8MVL9"/>
<dbReference type="InterPro" id="IPR008902">
    <property type="entry name" value="Rhamnosid_concanavalin"/>
</dbReference>
<dbReference type="GO" id="GO:0005975">
    <property type="term" value="P:carbohydrate metabolic process"/>
    <property type="evidence" value="ECO:0007669"/>
    <property type="project" value="InterPro"/>
</dbReference>
<feature type="transmembrane region" description="Helical" evidence="5">
    <location>
        <begin position="184"/>
        <end position="208"/>
    </location>
</feature>
<comment type="caution">
    <text evidence="11">The sequence shown here is derived from an EMBL/GenBank/DDBJ whole genome shotgun (WGS) entry which is preliminary data.</text>
</comment>
<evidence type="ECO:0000259" key="8">
    <source>
        <dbReference type="Pfam" id="PF17389"/>
    </source>
</evidence>
<dbReference type="PANTHER" id="PTHR33307">
    <property type="entry name" value="ALPHA-RHAMNOSIDASE (EUROFUNG)"/>
    <property type="match status" value="1"/>
</dbReference>
<keyword evidence="12" id="KW-1185">Reference proteome</keyword>
<evidence type="ECO:0000256" key="4">
    <source>
        <dbReference type="SAM" id="MobiDB-lite"/>
    </source>
</evidence>
<sequence length="1243" mass="135362">MSNPYYEPSYNPYPASVLIGTGILFIILPVAAVSLRFYARLSTAARLGIDDWLALPAVILCVAIAVVQIIAATAGGLGGHQQLDEQGLPGHTPQLYVYEKTRYAYEVIGAAGLCFIKLSVLFFFRRIFRIPIFILVNNIVIGLTAAWGIAYVFALAFQCPSPSTLWDKLESEYAAHGCVNVLPFYLSFAFTDLILDVIIFILPVPHLYRLVLPMRQKLGVASIFFLGSLVVAIGITRTIIYTWVVDFASNRPLLWFGDLTWYSSGVLFWHLAENAIGVLCACMPSFAPLIKGRFTGTTKDRSGRVGDTTGSSSKATPLSPYYERIEDQNLLQRPGSSVHGIPGFEEHALRPLPSDRKTSSEPRDDASYHVSISQVSFEHHRVALGIGEASPRISWLFEGNARDWSQTGYSIEVSRQGKSDVFNFTSSDSVLVDWPTVALSSAESALVRVKSYGGDDGIDTDWSKPFPVETGLLEDEDWSGVQMIAANKTTEQNAPHRPILLRKSFSLDGDIASARLHITAYGLYEASINGHRIGDAVLAPGWQSYDHRLVYDTYDVTSSLQSGSNAIGIQVGEGWYAGRVGFDVSRNIWGDTLGAFALLVVTKADGSKETIPTDLSWSSSTGAIITSELYDGEYYDSALDQPGWTTVDFKPPKSAEWIGVKALNSPVGRLTAPDGPPIRRIEEIELQDIMTTPSGATVLDFGQNLVGWLRLEVAGPAGTKIKLVHVEVLEHGEIATAPLRSATQTDYLVLSGNTTQTWEPTFTYHGFRYVQVDNWPVSQTPLDKHSVKAIVVHSDMQRTGDFATSDSLLNKLVQNILWSLKGNFMSVPTDCPQRDERLGWTGDAHAFSPTANFLYNTAGFWRGWLKDVVSELLANNNIVPVVVPHVPSVGAVYPTAVWGDVVVANAWNAYISSGDLSALKAQYVGAKAWVDSGIPRGGDGLWDHSYFQFGDWLDPKAPNDQPGEATTNSGLVADAYLVYVTDLLAKIAAELGLDDDAARYESSTKILKTAYQKAWIDASGKVAYETQTGLALSLYFDLFPAGQDEAAAARLQQIITDNDYLVGTGFAGTHLLGLTLTKYNLTEEFYKMLLQTTVPSWLYQVVMNGTTTWERWDSLLPDGTVNPNMMTSFNHYAFGSVANWMFRIIGGLAPATPGWKTISVAPAPGGGLTAAKTTFLSPYGLVATDWHIDDAGLQLKVSVPPNAKAEVALPGDGVKVWTVGSGTHVFKISSVSGSAAGSSEKVQ</sequence>
<feature type="region of interest" description="Disordered" evidence="4">
    <location>
        <begin position="346"/>
        <end position="365"/>
    </location>
</feature>
<evidence type="ECO:0000313" key="11">
    <source>
        <dbReference type="EMBL" id="KAF2969155.1"/>
    </source>
</evidence>
<dbReference type="SUPFAM" id="SSF48208">
    <property type="entry name" value="Six-hairpin glycosidases"/>
    <property type="match status" value="1"/>
</dbReference>
<dbReference type="Gene3D" id="2.60.120.260">
    <property type="entry name" value="Galactose-binding domain-like"/>
    <property type="match status" value="2"/>
</dbReference>
<dbReference type="InterPro" id="IPR008928">
    <property type="entry name" value="6-hairpin_glycosidase_sf"/>
</dbReference>
<feature type="transmembrane region" description="Helical" evidence="5">
    <location>
        <begin position="51"/>
        <end position="71"/>
    </location>
</feature>
<dbReference type="GO" id="GO:0030596">
    <property type="term" value="F:alpha-L-rhamnosidase activity"/>
    <property type="evidence" value="ECO:0007669"/>
    <property type="project" value="UniProtKB-EC"/>
</dbReference>
<keyword evidence="5" id="KW-1133">Transmembrane helix</keyword>
<gene>
    <name evidence="11" type="ORF">GQX73_g4417</name>
</gene>
<dbReference type="Pfam" id="PF20684">
    <property type="entry name" value="Fung_rhodopsin"/>
    <property type="match status" value="1"/>
</dbReference>
<dbReference type="Proteomes" id="UP000481858">
    <property type="component" value="Unassembled WGS sequence"/>
</dbReference>
<evidence type="ECO:0000256" key="3">
    <source>
        <dbReference type="ARBA" id="ARBA00022801"/>
    </source>
</evidence>
<reference evidence="11 12" key="1">
    <citation type="submission" date="2019-12" db="EMBL/GenBank/DDBJ databases">
        <title>Draft genome sequence of the ascomycete Xylaria multiplex DSM 110363.</title>
        <authorList>
            <person name="Buettner E."/>
            <person name="Kellner H."/>
        </authorList>
    </citation>
    <scope>NUCLEOTIDE SEQUENCE [LARGE SCALE GENOMIC DNA]</scope>
    <source>
        <strain evidence="11 12">DSM 110363</strain>
    </source>
</reference>
<feature type="transmembrane region" description="Helical" evidence="5">
    <location>
        <begin position="103"/>
        <end position="124"/>
    </location>
</feature>
<evidence type="ECO:0000313" key="12">
    <source>
        <dbReference type="Proteomes" id="UP000481858"/>
    </source>
</evidence>
<dbReference type="AlphaFoldDB" id="A0A7C8MVL9"/>
<keyword evidence="3" id="KW-0378">Hydrolase</keyword>
<feature type="transmembrane region" description="Helical" evidence="5">
    <location>
        <begin position="220"/>
        <end position="244"/>
    </location>
</feature>
<dbReference type="Pfam" id="PF17390">
    <property type="entry name" value="Bac_rhamnosid_C"/>
    <property type="match status" value="1"/>
</dbReference>
<evidence type="ECO:0000259" key="9">
    <source>
        <dbReference type="Pfam" id="PF17390"/>
    </source>
</evidence>
<dbReference type="InterPro" id="IPR049326">
    <property type="entry name" value="Rhodopsin_dom_fungi"/>
</dbReference>
<dbReference type="Gene3D" id="1.50.10.10">
    <property type="match status" value="1"/>
</dbReference>
<dbReference type="Pfam" id="PF17389">
    <property type="entry name" value="Bac_rhamnosid6H"/>
    <property type="match status" value="1"/>
</dbReference>
<dbReference type="InterPro" id="IPR013737">
    <property type="entry name" value="Bac_rhamnosid_N"/>
</dbReference>
<comment type="catalytic activity">
    <reaction evidence="1">
        <text>Hydrolysis of terminal non-reducing alpha-L-rhamnose residues in alpha-L-rhamnosides.</text>
        <dbReference type="EC" id="3.2.1.40"/>
    </reaction>
</comment>
<dbReference type="InterPro" id="IPR012341">
    <property type="entry name" value="6hp_glycosidase-like_sf"/>
</dbReference>
<organism evidence="11 12">
    <name type="scientific">Xylaria multiplex</name>
    <dbReference type="NCBI Taxonomy" id="323545"/>
    <lineage>
        <taxon>Eukaryota</taxon>
        <taxon>Fungi</taxon>
        <taxon>Dikarya</taxon>
        <taxon>Ascomycota</taxon>
        <taxon>Pezizomycotina</taxon>
        <taxon>Sordariomycetes</taxon>
        <taxon>Xylariomycetidae</taxon>
        <taxon>Xylariales</taxon>
        <taxon>Xylariaceae</taxon>
        <taxon>Xylaria</taxon>
    </lineage>
</organism>
<evidence type="ECO:0000259" key="7">
    <source>
        <dbReference type="Pfam" id="PF08531"/>
    </source>
</evidence>
<proteinExistence type="predicted"/>
<dbReference type="EC" id="3.2.1.40" evidence="2"/>
<feature type="domain" description="Alpha-L-rhamnosidase concanavalin-like" evidence="6">
    <location>
        <begin position="691"/>
        <end position="793"/>
    </location>
</feature>
<feature type="transmembrane region" description="Helical" evidence="5">
    <location>
        <begin position="15"/>
        <end position="39"/>
    </location>
</feature>
<protein>
    <recommendedName>
        <fullName evidence="2">alpha-L-rhamnosidase</fullName>
        <ecNumber evidence="2">3.2.1.40</ecNumber>
    </recommendedName>
</protein>
<feature type="domain" description="Alpha-L-rhamnosidase C-terminal" evidence="9">
    <location>
        <begin position="1147"/>
        <end position="1214"/>
    </location>
</feature>
<feature type="transmembrane region" description="Helical" evidence="5">
    <location>
        <begin position="136"/>
        <end position="157"/>
    </location>
</feature>
<feature type="domain" description="Alpha-L-rhamnosidase six-hairpin glycosidase" evidence="8">
    <location>
        <begin position="798"/>
        <end position="1145"/>
    </location>
</feature>
<evidence type="ECO:0000256" key="1">
    <source>
        <dbReference type="ARBA" id="ARBA00001445"/>
    </source>
</evidence>
<feature type="domain" description="Rhodopsin" evidence="10">
    <location>
        <begin position="35"/>
        <end position="291"/>
    </location>
</feature>
<dbReference type="Pfam" id="PF08531">
    <property type="entry name" value="Bac_rhamnosid_N"/>
    <property type="match status" value="1"/>
</dbReference>
<keyword evidence="5" id="KW-0812">Transmembrane</keyword>
<dbReference type="InterPro" id="IPR035396">
    <property type="entry name" value="Bac_rhamnosid6H"/>
</dbReference>
<evidence type="ECO:0000259" key="6">
    <source>
        <dbReference type="Pfam" id="PF05592"/>
    </source>
</evidence>
<dbReference type="Pfam" id="PF05592">
    <property type="entry name" value="Bac_rhamnosid"/>
    <property type="match status" value="1"/>
</dbReference>
<dbReference type="Pfam" id="PF25788">
    <property type="entry name" value="Ig_Rha78A_N"/>
    <property type="match status" value="1"/>
</dbReference>
<dbReference type="Gene3D" id="2.60.40.10">
    <property type="entry name" value="Immunoglobulins"/>
    <property type="match status" value="1"/>
</dbReference>
<name>A0A7C8MVL9_9PEZI</name>